<keyword evidence="2" id="KW-1185">Reference proteome</keyword>
<dbReference type="Proteomes" id="UP000614601">
    <property type="component" value="Unassembled WGS sequence"/>
</dbReference>
<accession>A0A811KRE6</accession>
<sequence length="503" mass="57817">MIKLVRLLQARQLLRTTALKASSTNLEPKQFPISKTSTTSMRLYFNNWPDNSRRDYEELHQQFDTARPSEVKAILFMIEKTSSADKIYSTVSYLIQRKLVKSSDVPMILKLLGQAYMEKPPSSRDLEVYRTLEELISKTGLFASSSQCLYNILMGEDVKGFGEYGMLKRICFNALVVQKIRSNDLEGFKQVLDHFKMDKLCLYEDSHLFSQYKQRLEVGGVPWLVPFLKQFEVSNVLMEDYSAIRQAVDSARAKVRISKVTGDVCGVCKKTLPTLKRTEDGFTELKNTLYNHLQKAVEQNRVGNIKDFNRLLGLIKAIQKDYKGQMPTKKCIVVDVLNILSGLYTSNRPGVVGFLMKLKDEYEEVVLMMRKNVLADYTPRLRGYGLRVVEVARDSDDDTFAIMAALLINNQCYVMSNDRFGLTKTILHNIGNEKAEKEFERFIVTRVIGYDREKIQQAPPLPVQLKMKLNEDESRAHFVLIGNSIVNQQQLYCVELNRRSDRV</sequence>
<evidence type="ECO:0000313" key="1">
    <source>
        <dbReference type="EMBL" id="CAD5218270.1"/>
    </source>
</evidence>
<evidence type="ECO:0008006" key="3">
    <source>
        <dbReference type="Google" id="ProtNLM"/>
    </source>
</evidence>
<dbReference type="OrthoDB" id="16284at2759"/>
<comment type="caution">
    <text evidence="1">The sequence shown here is derived from an EMBL/GenBank/DDBJ whole genome shotgun (WGS) entry which is preliminary data.</text>
</comment>
<dbReference type="EMBL" id="CAJFDH010000004">
    <property type="protein sequence ID" value="CAD5218270.1"/>
    <property type="molecule type" value="Genomic_DNA"/>
</dbReference>
<reference evidence="1" key="1">
    <citation type="submission" date="2020-09" db="EMBL/GenBank/DDBJ databases">
        <authorList>
            <person name="Kikuchi T."/>
        </authorList>
    </citation>
    <scope>NUCLEOTIDE SEQUENCE</scope>
    <source>
        <strain evidence="1">SH1</strain>
    </source>
</reference>
<protein>
    <recommendedName>
        <fullName evidence="3">PRORP domain-containing protein</fullName>
    </recommendedName>
</protein>
<proteinExistence type="predicted"/>
<organism evidence="1 2">
    <name type="scientific">Bursaphelenchus okinawaensis</name>
    <dbReference type="NCBI Taxonomy" id="465554"/>
    <lineage>
        <taxon>Eukaryota</taxon>
        <taxon>Metazoa</taxon>
        <taxon>Ecdysozoa</taxon>
        <taxon>Nematoda</taxon>
        <taxon>Chromadorea</taxon>
        <taxon>Rhabditida</taxon>
        <taxon>Tylenchina</taxon>
        <taxon>Tylenchomorpha</taxon>
        <taxon>Aphelenchoidea</taxon>
        <taxon>Aphelenchoididae</taxon>
        <taxon>Bursaphelenchus</taxon>
    </lineage>
</organism>
<gene>
    <name evidence="1" type="ORF">BOKJ2_LOCUS7480</name>
</gene>
<dbReference type="Proteomes" id="UP000783686">
    <property type="component" value="Unassembled WGS sequence"/>
</dbReference>
<evidence type="ECO:0000313" key="2">
    <source>
        <dbReference type="Proteomes" id="UP000614601"/>
    </source>
</evidence>
<dbReference type="AlphaFoldDB" id="A0A811KRE6"/>
<name>A0A811KRE6_9BILA</name>
<dbReference type="EMBL" id="CAJFCW020000004">
    <property type="protein sequence ID" value="CAG9109805.1"/>
    <property type="molecule type" value="Genomic_DNA"/>
</dbReference>